<feature type="domain" description="3-octaprenyl-4-hydroxybenzoate carboxy-lyase-like N-terminal" evidence="3">
    <location>
        <begin position="10"/>
        <end position="86"/>
    </location>
</feature>
<dbReference type="NCBIfam" id="TIGR00148">
    <property type="entry name" value="UbiD family decarboxylase"/>
    <property type="match status" value="1"/>
</dbReference>
<dbReference type="EMBL" id="FNPV01000008">
    <property type="protein sequence ID" value="SDZ09040.1"/>
    <property type="molecule type" value="Genomic_DNA"/>
</dbReference>
<gene>
    <name evidence="5" type="ORF">SAMN05192546_108116</name>
</gene>
<dbReference type="InterPro" id="IPR049383">
    <property type="entry name" value="UbiD-like_N"/>
</dbReference>
<keyword evidence="6" id="KW-1185">Reference proteome</keyword>
<dbReference type="AlphaFoldDB" id="A0A1H3Q6Z7"/>
<comment type="similarity">
    <text evidence="1">Belongs to the UbiD family.</text>
</comment>
<reference evidence="5 6" key="1">
    <citation type="submission" date="2016-10" db="EMBL/GenBank/DDBJ databases">
        <authorList>
            <person name="de Groot N.N."/>
        </authorList>
    </citation>
    <scope>NUCLEOTIDE SEQUENCE [LARGE SCALE GENOMIC DNA]</scope>
    <source>
        <strain evidence="5 6">APO</strain>
    </source>
</reference>
<evidence type="ECO:0000313" key="5">
    <source>
        <dbReference type="EMBL" id="SDZ09040.1"/>
    </source>
</evidence>
<dbReference type="SUPFAM" id="SSF50475">
    <property type="entry name" value="FMN-binding split barrel"/>
    <property type="match status" value="1"/>
</dbReference>
<dbReference type="GO" id="GO:0005737">
    <property type="term" value="C:cytoplasm"/>
    <property type="evidence" value="ECO:0007669"/>
    <property type="project" value="TreeGrafter"/>
</dbReference>
<evidence type="ECO:0000259" key="3">
    <source>
        <dbReference type="Pfam" id="PF20695"/>
    </source>
</evidence>
<evidence type="ECO:0000313" key="6">
    <source>
        <dbReference type="Proteomes" id="UP000199230"/>
    </source>
</evidence>
<dbReference type="PANTHER" id="PTHR30108:SF21">
    <property type="entry name" value="4-HYDROXYBENZOATE DECARBOXYLASE"/>
    <property type="match status" value="1"/>
</dbReference>
<dbReference type="OrthoDB" id="9809841at2"/>
<dbReference type="RefSeq" id="WP_093314651.1">
    <property type="nucleotide sequence ID" value="NZ_FNPV01000008.1"/>
</dbReference>
<sequence length="450" mass="49948">MEKQMLRATLDAFRQRNELKVCRQEVNLTYELGAVLKHYRNEVPILFEKVKGHRMPVAGALFGERQAYYDMMKMTPENRLFKMMAAVASPQPVKHVTQAPVKEEIITTGIHLEKMFPIPKFHEQDSSTYITSGIVALKDPSTGKTHLSVRRLQVNGAREVSVLVASPLARQQYAQLEAQNKPLEIAIILGYDHSLLLASQISSELYGVDKYEVDSALRGEALELVSCHQIDLSVPAHAEIVLEGVMPPRKRKPEGPFGELMGYYGGVGNHPVAEIKTVLQRKNPIFQTAFPCREEHLSNGLIREMELYQAVNNVAKVTDVNVTVAGGCRFHAVVSLQEPNPGDAKSAILAALGCNKDLKQVVIVDEDINIYDPEDVELAIATRFQASRDLVVIPEAVGSGLDPSNGIRGVSDKMGIDATAPSGEMRQKFHRAIIPGYETLDIKRYFPEEK</sequence>
<dbReference type="InterPro" id="IPR048304">
    <property type="entry name" value="UbiD_Rift_dom"/>
</dbReference>
<dbReference type="GO" id="GO:0016831">
    <property type="term" value="F:carboxy-lyase activity"/>
    <property type="evidence" value="ECO:0007669"/>
    <property type="project" value="InterPro"/>
</dbReference>
<evidence type="ECO:0000259" key="4">
    <source>
        <dbReference type="Pfam" id="PF20696"/>
    </source>
</evidence>
<feature type="domain" description="3-octaprenyl-4-hydroxybenzoate carboxy-lyase-like C-terminal" evidence="4">
    <location>
        <begin position="299"/>
        <end position="418"/>
    </location>
</feature>
<dbReference type="Pfam" id="PF20695">
    <property type="entry name" value="UbiD_N"/>
    <property type="match status" value="1"/>
</dbReference>
<name>A0A1H3Q6Z7_9FIRM</name>
<dbReference type="Pfam" id="PF20696">
    <property type="entry name" value="UbiD_C"/>
    <property type="match status" value="1"/>
</dbReference>
<evidence type="ECO:0000259" key="2">
    <source>
        <dbReference type="Pfam" id="PF01977"/>
    </source>
</evidence>
<dbReference type="InterPro" id="IPR002830">
    <property type="entry name" value="UbiD"/>
</dbReference>
<dbReference type="STRING" id="159292.SAMN05192546_108116"/>
<dbReference type="Pfam" id="PF01977">
    <property type="entry name" value="UbiD"/>
    <property type="match status" value="1"/>
</dbReference>
<proteinExistence type="inferred from homology"/>
<accession>A0A1H3Q6Z7</accession>
<dbReference type="PANTHER" id="PTHR30108">
    <property type="entry name" value="3-OCTAPRENYL-4-HYDROXYBENZOATE CARBOXY-LYASE-RELATED"/>
    <property type="match status" value="1"/>
</dbReference>
<dbReference type="Gene3D" id="3.40.1670.10">
    <property type="entry name" value="UbiD C-terminal domain-like"/>
    <property type="match status" value="1"/>
</dbReference>
<evidence type="ECO:0000256" key="1">
    <source>
        <dbReference type="ARBA" id="ARBA00010021"/>
    </source>
</evidence>
<organism evidence="5 6">
    <name type="scientific">Tindallia californiensis</name>
    <dbReference type="NCBI Taxonomy" id="159292"/>
    <lineage>
        <taxon>Bacteria</taxon>
        <taxon>Bacillati</taxon>
        <taxon>Bacillota</taxon>
        <taxon>Clostridia</taxon>
        <taxon>Peptostreptococcales</taxon>
        <taxon>Tindalliaceae</taxon>
        <taxon>Tindallia</taxon>
    </lineage>
</organism>
<dbReference type="InterPro" id="IPR049381">
    <property type="entry name" value="UbiD-like_C"/>
</dbReference>
<dbReference type="Proteomes" id="UP000199230">
    <property type="component" value="Unassembled WGS sequence"/>
</dbReference>
<feature type="domain" description="3-octaprenyl-4-hydroxybenzoate carboxy-lyase-like Rift-related" evidence="2">
    <location>
        <begin position="96"/>
        <end position="293"/>
    </location>
</feature>
<protein>
    <submittedName>
        <fullName evidence="5">2,5-furandicarboxylate decarboxylase 1</fullName>
    </submittedName>
</protein>
<dbReference type="SUPFAM" id="SSF143968">
    <property type="entry name" value="UbiD C-terminal domain-like"/>
    <property type="match status" value="1"/>
</dbReference>